<dbReference type="EMBL" id="SMMG02000009">
    <property type="protein sequence ID" value="KAA3462127.1"/>
    <property type="molecule type" value="Genomic_DNA"/>
</dbReference>
<accession>A0A5B6UY33</accession>
<keyword evidence="2" id="KW-0808">Transferase</keyword>
<gene>
    <name evidence="2" type="ORF">EPI10_028643</name>
</gene>
<comment type="caution">
    <text evidence="2">The sequence shown here is derived from an EMBL/GenBank/DDBJ whole genome shotgun (WGS) entry which is preliminary data.</text>
</comment>
<feature type="domain" description="Reverse transcriptase/retrotransposon-derived protein RNase H-like" evidence="1">
    <location>
        <begin position="18"/>
        <end position="77"/>
    </location>
</feature>
<protein>
    <submittedName>
        <fullName evidence="2">RNA-directed DNA polymerase (Reverse transcriptase), Ribonuclease H</fullName>
    </submittedName>
</protein>
<evidence type="ECO:0000313" key="2">
    <source>
        <dbReference type="EMBL" id="KAA3462127.1"/>
    </source>
</evidence>
<evidence type="ECO:0000259" key="1">
    <source>
        <dbReference type="Pfam" id="PF17919"/>
    </source>
</evidence>
<keyword evidence="2" id="KW-0695">RNA-directed DNA polymerase</keyword>
<proteinExistence type="predicted"/>
<dbReference type="PANTHER" id="PTHR48475:SF1">
    <property type="entry name" value="RNASE H TYPE-1 DOMAIN-CONTAINING PROTEIN"/>
    <property type="match status" value="1"/>
</dbReference>
<dbReference type="OrthoDB" id="1730907at2759"/>
<dbReference type="GO" id="GO:0003964">
    <property type="term" value="F:RNA-directed DNA polymerase activity"/>
    <property type="evidence" value="ECO:0007669"/>
    <property type="project" value="UniProtKB-KW"/>
</dbReference>
<reference evidence="3" key="1">
    <citation type="journal article" date="2019" name="Plant Biotechnol. J.">
        <title>Genome sequencing of the Australian wild diploid species Gossypium australe highlights disease resistance and delayed gland morphogenesis.</title>
        <authorList>
            <person name="Cai Y."/>
            <person name="Cai X."/>
            <person name="Wang Q."/>
            <person name="Wang P."/>
            <person name="Zhang Y."/>
            <person name="Cai C."/>
            <person name="Xu Y."/>
            <person name="Wang K."/>
            <person name="Zhou Z."/>
            <person name="Wang C."/>
            <person name="Geng S."/>
            <person name="Li B."/>
            <person name="Dong Q."/>
            <person name="Hou Y."/>
            <person name="Wang H."/>
            <person name="Ai P."/>
            <person name="Liu Z."/>
            <person name="Yi F."/>
            <person name="Sun M."/>
            <person name="An G."/>
            <person name="Cheng J."/>
            <person name="Zhang Y."/>
            <person name="Shi Q."/>
            <person name="Xie Y."/>
            <person name="Shi X."/>
            <person name="Chang Y."/>
            <person name="Huang F."/>
            <person name="Chen Y."/>
            <person name="Hong S."/>
            <person name="Mi L."/>
            <person name="Sun Q."/>
            <person name="Zhang L."/>
            <person name="Zhou B."/>
            <person name="Peng R."/>
            <person name="Zhang X."/>
            <person name="Liu F."/>
        </authorList>
    </citation>
    <scope>NUCLEOTIDE SEQUENCE [LARGE SCALE GENOMIC DNA]</scope>
    <source>
        <strain evidence="3">cv. PA1801</strain>
    </source>
</reference>
<dbReference type="PANTHER" id="PTHR48475">
    <property type="entry name" value="RIBONUCLEASE H"/>
    <property type="match status" value="1"/>
</dbReference>
<sequence>MRPIFRLLKKHNSGVRDEECQKNFGIVKHYLSNAPILMPPSLDKPLILYLTIFGNSMGWVLGQHDESGKKERAIYYLDPLKYMMESTALNERMARWQILLSEFDIIYVNQKAVNESSITDFLASRALEDCEPLNFDFPNEDLIYVVTTEERVQEKNP</sequence>
<dbReference type="Proteomes" id="UP000325315">
    <property type="component" value="Unassembled WGS sequence"/>
</dbReference>
<dbReference type="AlphaFoldDB" id="A0A5B6UY33"/>
<organism evidence="2 3">
    <name type="scientific">Gossypium australe</name>
    <dbReference type="NCBI Taxonomy" id="47621"/>
    <lineage>
        <taxon>Eukaryota</taxon>
        <taxon>Viridiplantae</taxon>
        <taxon>Streptophyta</taxon>
        <taxon>Embryophyta</taxon>
        <taxon>Tracheophyta</taxon>
        <taxon>Spermatophyta</taxon>
        <taxon>Magnoliopsida</taxon>
        <taxon>eudicotyledons</taxon>
        <taxon>Gunneridae</taxon>
        <taxon>Pentapetalae</taxon>
        <taxon>rosids</taxon>
        <taxon>malvids</taxon>
        <taxon>Malvales</taxon>
        <taxon>Malvaceae</taxon>
        <taxon>Malvoideae</taxon>
        <taxon>Gossypium</taxon>
    </lineage>
</organism>
<dbReference type="SUPFAM" id="SSF56672">
    <property type="entry name" value="DNA/RNA polymerases"/>
    <property type="match status" value="1"/>
</dbReference>
<evidence type="ECO:0000313" key="3">
    <source>
        <dbReference type="Proteomes" id="UP000325315"/>
    </source>
</evidence>
<dbReference type="InterPro" id="IPR043502">
    <property type="entry name" value="DNA/RNA_pol_sf"/>
</dbReference>
<keyword evidence="2" id="KW-0548">Nucleotidyltransferase</keyword>
<dbReference type="Pfam" id="PF17919">
    <property type="entry name" value="RT_RNaseH_2"/>
    <property type="match status" value="1"/>
</dbReference>
<keyword evidence="3" id="KW-1185">Reference proteome</keyword>
<dbReference type="InterPro" id="IPR041577">
    <property type="entry name" value="RT_RNaseH_2"/>
</dbReference>
<name>A0A5B6UY33_9ROSI</name>